<dbReference type="PATRIC" id="fig|1114972.6.peg.145"/>
<keyword evidence="2 5" id="KW-0963">Cytoplasm</keyword>
<dbReference type="Gene3D" id="3.50.80.10">
    <property type="entry name" value="D-tyrosyl-tRNA(Tyr) deacylase"/>
    <property type="match status" value="1"/>
</dbReference>
<protein>
    <recommendedName>
        <fullName evidence="5">D-aminoacyl-tRNA deacylase</fullName>
        <shortName evidence="5">DTD</shortName>
        <ecNumber evidence="5">3.1.1.96</ecNumber>
    </recommendedName>
    <alternativeName>
        <fullName evidence="5">Gly-tRNA(Ala) deacylase</fullName>
        <ecNumber evidence="5">3.1.1.-</ecNumber>
    </alternativeName>
</protein>
<evidence type="ECO:0000313" key="6">
    <source>
        <dbReference type="EMBL" id="KRL57137.1"/>
    </source>
</evidence>
<evidence type="ECO:0000313" key="7">
    <source>
        <dbReference type="Proteomes" id="UP000051999"/>
    </source>
</evidence>
<dbReference type="SUPFAM" id="SSF69500">
    <property type="entry name" value="DTD-like"/>
    <property type="match status" value="1"/>
</dbReference>
<dbReference type="EC" id="3.1.1.-" evidence="5"/>
<evidence type="ECO:0000256" key="2">
    <source>
        <dbReference type="ARBA" id="ARBA00022490"/>
    </source>
</evidence>
<dbReference type="CDD" id="cd00563">
    <property type="entry name" value="Dtyr_deacylase"/>
    <property type="match status" value="1"/>
</dbReference>
<dbReference type="EC" id="3.1.1.96" evidence="5"/>
<evidence type="ECO:0000256" key="4">
    <source>
        <dbReference type="ARBA" id="ARBA00022884"/>
    </source>
</evidence>
<dbReference type="PANTHER" id="PTHR10472:SF5">
    <property type="entry name" value="D-AMINOACYL-TRNA DEACYLASE 1"/>
    <property type="match status" value="1"/>
</dbReference>
<feature type="short sequence motif" description="Gly-cisPro motif, important for rejection of L-amino acids" evidence="5">
    <location>
        <begin position="136"/>
        <end position="137"/>
    </location>
</feature>
<name>A0A0R1RKY5_9LACO</name>
<dbReference type="STRING" id="1114972.FD35_GL000144"/>
<keyword evidence="3 5" id="KW-0820">tRNA-binding</keyword>
<dbReference type="HAMAP" id="MF_00518">
    <property type="entry name" value="Deacylase_Dtd"/>
    <property type="match status" value="1"/>
</dbReference>
<sequence>MRVLLQRVSQAKVDINQVMVGQISHGLLLLVGIAPSDTQTEADYLAHKILNCRIFSDDSGKMNLNIQDVAGQILSVSQFTLYADLAKGNRPGFSNAGQPSMAEPLWKYFNEQLAVQVPVETGKFGADMQVSLVNDGPVTLMYERNHE</sequence>
<comment type="domain">
    <text evidence="5">A Gly-cisPro motif from one monomer fits into the active site of the other monomer to allow specific chiral rejection of L-amino acids.</text>
</comment>
<dbReference type="RefSeq" id="WP_017261962.1">
    <property type="nucleotide sequence ID" value="NZ_AUAW01000001.1"/>
</dbReference>
<dbReference type="InterPro" id="IPR023509">
    <property type="entry name" value="DTD-like_sf"/>
</dbReference>
<evidence type="ECO:0000256" key="5">
    <source>
        <dbReference type="HAMAP-Rule" id="MF_00518"/>
    </source>
</evidence>
<dbReference type="EMBL" id="AZFF01000001">
    <property type="protein sequence ID" value="KRL57137.1"/>
    <property type="molecule type" value="Genomic_DNA"/>
</dbReference>
<evidence type="ECO:0000256" key="1">
    <source>
        <dbReference type="ARBA" id="ARBA00009673"/>
    </source>
</evidence>
<dbReference type="eggNOG" id="COG1490">
    <property type="taxonomic scope" value="Bacteria"/>
</dbReference>
<evidence type="ECO:0000256" key="3">
    <source>
        <dbReference type="ARBA" id="ARBA00022555"/>
    </source>
</evidence>
<accession>A0A0R1RKY5</accession>
<reference evidence="6 7" key="1">
    <citation type="journal article" date="2015" name="Genome Announc.">
        <title>Expanding the biotechnology potential of lactobacilli through comparative genomics of 213 strains and associated genera.</title>
        <authorList>
            <person name="Sun Z."/>
            <person name="Harris H.M."/>
            <person name="McCann A."/>
            <person name="Guo C."/>
            <person name="Argimon S."/>
            <person name="Zhang W."/>
            <person name="Yang X."/>
            <person name="Jeffery I.B."/>
            <person name="Cooney J.C."/>
            <person name="Kagawa T.F."/>
            <person name="Liu W."/>
            <person name="Song Y."/>
            <person name="Salvetti E."/>
            <person name="Wrobel A."/>
            <person name="Rasinkangas P."/>
            <person name="Parkhill J."/>
            <person name="Rea M.C."/>
            <person name="O'Sullivan O."/>
            <person name="Ritari J."/>
            <person name="Douillard F.P."/>
            <person name="Paul Ross R."/>
            <person name="Yang R."/>
            <person name="Briner A.E."/>
            <person name="Felis G.E."/>
            <person name="de Vos W.M."/>
            <person name="Barrangou R."/>
            <person name="Klaenhammer T.R."/>
            <person name="Caufield P.W."/>
            <person name="Cui Y."/>
            <person name="Zhang H."/>
            <person name="O'Toole P.W."/>
        </authorList>
    </citation>
    <scope>NUCLEOTIDE SEQUENCE [LARGE SCALE GENOMIC DNA]</scope>
    <source>
        <strain evidence="6 7">DSM 15814</strain>
    </source>
</reference>
<dbReference type="FunFam" id="3.50.80.10:FF:000001">
    <property type="entry name" value="D-aminoacyl-tRNA deacylase"/>
    <property type="match status" value="1"/>
</dbReference>
<dbReference type="Proteomes" id="UP000051999">
    <property type="component" value="Unassembled WGS sequence"/>
</dbReference>
<organism evidence="6 7">
    <name type="scientific">Furfurilactobacillus rossiae DSM 15814</name>
    <dbReference type="NCBI Taxonomy" id="1114972"/>
    <lineage>
        <taxon>Bacteria</taxon>
        <taxon>Bacillati</taxon>
        <taxon>Bacillota</taxon>
        <taxon>Bacilli</taxon>
        <taxon>Lactobacillales</taxon>
        <taxon>Lactobacillaceae</taxon>
        <taxon>Furfurilactobacillus</taxon>
    </lineage>
</organism>
<dbReference type="GO" id="GO:0051500">
    <property type="term" value="F:D-tyrosyl-tRNA(Tyr) deacylase activity"/>
    <property type="evidence" value="ECO:0007669"/>
    <property type="project" value="TreeGrafter"/>
</dbReference>
<dbReference type="OrthoDB" id="9801395at2"/>
<dbReference type="GO" id="GO:0005737">
    <property type="term" value="C:cytoplasm"/>
    <property type="evidence" value="ECO:0007669"/>
    <property type="project" value="UniProtKB-SubCell"/>
</dbReference>
<dbReference type="AlphaFoldDB" id="A0A0R1RKY5"/>
<dbReference type="PANTHER" id="PTHR10472">
    <property type="entry name" value="D-TYROSYL-TRNA TYR DEACYLASE"/>
    <property type="match status" value="1"/>
</dbReference>
<comment type="subunit">
    <text evidence="5">Homodimer.</text>
</comment>
<dbReference type="NCBIfam" id="TIGR00256">
    <property type="entry name" value="D-aminoacyl-tRNA deacylase"/>
    <property type="match status" value="1"/>
</dbReference>
<comment type="similarity">
    <text evidence="1 5">Belongs to the DTD family.</text>
</comment>
<proteinExistence type="inferred from homology"/>
<dbReference type="Pfam" id="PF02580">
    <property type="entry name" value="Tyr_Deacylase"/>
    <property type="match status" value="1"/>
</dbReference>
<dbReference type="GO" id="GO:0043908">
    <property type="term" value="F:Ser(Gly)-tRNA(Ala) hydrolase activity"/>
    <property type="evidence" value="ECO:0007669"/>
    <property type="project" value="UniProtKB-UniRule"/>
</dbReference>
<comment type="catalytic activity">
    <reaction evidence="5">
        <text>glycyl-tRNA(Ala) + H2O = tRNA(Ala) + glycine + H(+)</text>
        <dbReference type="Rhea" id="RHEA:53744"/>
        <dbReference type="Rhea" id="RHEA-COMP:9657"/>
        <dbReference type="Rhea" id="RHEA-COMP:13640"/>
        <dbReference type="ChEBI" id="CHEBI:15377"/>
        <dbReference type="ChEBI" id="CHEBI:15378"/>
        <dbReference type="ChEBI" id="CHEBI:57305"/>
        <dbReference type="ChEBI" id="CHEBI:78442"/>
        <dbReference type="ChEBI" id="CHEBI:78522"/>
    </reaction>
</comment>
<dbReference type="GO" id="GO:0019478">
    <property type="term" value="P:D-amino acid catabolic process"/>
    <property type="evidence" value="ECO:0007669"/>
    <property type="project" value="UniProtKB-UniRule"/>
</dbReference>
<comment type="caution">
    <text evidence="6">The sequence shown here is derived from an EMBL/GenBank/DDBJ whole genome shotgun (WGS) entry which is preliminary data.</text>
</comment>
<dbReference type="GO" id="GO:0106026">
    <property type="term" value="F:Gly-tRNA(Ala) deacylase activity"/>
    <property type="evidence" value="ECO:0007669"/>
    <property type="project" value="UniProtKB-UniRule"/>
</dbReference>
<keyword evidence="7" id="KW-1185">Reference proteome</keyword>
<comment type="function">
    <text evidence="5">An aminoacyl-tRNA editing enzyme that deacylates mischarged D-aminoacyl-tRNAs. Also deacylates mischarged glycyl-tRNA(Ala), protecting cells against glycine mischarging by AlaRS. Acts via tRNA-based rather than protein-based catalysis; rejects L-amino acids rather than detecting D-amino acids in the active site. By recycling D-aminoacyl-tRNA to D-amino acids and free tRNA molecules, this enzyme counteracts the toxicity associated with the formation of D-aminoacyl-tRNA entities in vivo and helps enforce protein L-homochirality.</text>
</comment>
<keyword evidence="4 5" id="KW-0694">RNA-binding</keyword>
<dbReference type="InterPro" id="IPR003732">
    <property type="entry name" value="Daa-tRNA_deacyls_DTD"/>
</dbReference>
<comment type="subcellular location">
    <subcellularLocation>
        <location evidence="5">Cytoplasm</location>
    </subcellularLocation>
</comment>
<gene>
    <name evidence="5" type="primary">dtd</name>
    <name evidence="6" type="ORF">FD35_GL000144</name>
</gene>
<keyword evidence="5" id="KW-0378">Hydrolase</keyword>
<comment type="catalytic activity">
    <reaction evidence="5">
        <text>a D-aminoacyl-tRNA + H2O = a tRNA + a D-alpha-amino acid + H(+)</text>
        <dbReference type="Rhea" id="RHEA:13953"/>
        <dbReference type="Rhea" id="RHEA-COMP:10123"/>
        <dbReference type="Rhea" id="RHEA-COMP:10124"/>
        <dbReference type="ChEBI" id="CHEBI:15377"/>
        <dbReference type="ChEBI" id="CHEBI:15378"/>
        <dbReference type="ChEBI" id="CHEBI:59871"/>
        <dbReference type="ChEBI" id="CHEBI:78442"/>
        <dbReference type="ChEBI" id="CHEBI:79333"/>
        <dbReference type="EC" id="3.1.1.96"/>
    </reaction>
</comment>
<dbReference type="GO" id="GO:0000049">
    <property type="term" value="F:tRNA binding"/>
    <property type="evidence" value="ECO:0007669"/>
    <property type="project" value="UniProtKB-UniRule"/>
</dbReference>